<proteinExistence type="predicted"/>
<dbReference type="PANTHER" id="PTHR32332:SF20">
    <property type="entry name" value="2-NITROPROPANE DIOXYGENASE-LIKE PROTEIN"/>
    <property type="match status" value="1"/>
</dbReference>
<evidence type="ECO:0000313" key="4">
    <source>
        <dbReference type="EMBL" id="BAX79240.1"/>
    </source>
</evidence>
<keyword evidence="5" id="KW-1185">Reference proteome</keyword>
<dbReference type="Pfam" id="PF03060">
    <property type="entry name" value="NMO"/>
    <property type="match status" value="2"/>
</dbReference>
<dbReference type="OrthoDB" id="9778912at2"/>
<accession>A0A1Y1CG31</accession>
<sequence length="317" mass="34093">MTNRITSLFNIELPIIQGGMVWCSGWKLATAVSNAGGLGLIGAGSMHPDIFQEHIRKAKAATNKPFGVNVPLLYPEIDQIMDIIVKEGVKIVFTSAGSPKKWTPFLKKHGITVVHVVSSAFFAKKCEDAGVDAVVAEGFEAGGHNGREETTTITLIPSVRKAIQLPLIAAGGIGSGESMLSAMVLGADGVQIGTRFAISEESSAHENFKKSVLELSEGGTKLALKKLAPTRLVKNHFFNQVNEAECRGASPEEMKEILGKGRAKSGMFEGNLEEGELEIGQVSALINKIQPVSEIIDQIKQEYQESLAQLQSDKYTF</sequence>
<dbReference type="GO" id="GO:0051213">
    <property type="term" value="F:dioxygenase activity"/>
    <property type="evidence" value="ECO:0007669"/>
    <property type="project" value="UniProtKB-KW"/>
</dbReference>
<keyword evidence="3" id="KW-0560">Oxidoreductase</keyword>
<evidence type="ECO:0000256" key="1">
    <source>
        <dbReference type="ARBA" id="ARBA00022630"/>
    </source>
</evidence>
<dbReference type="InterPro" id="IPR013785">
    <property type="entry name" value="Aldolase_TIM"/>
</dbReference>
<dbReference type="EMBL" id="AP018042">
    <property type="protein sequence ID" value="BAX79240.1"/>
    <property type="molecule type" value="Genomic_DNA"/>
</dbReference>
<dbReference type="Proteomes" id="UP000218267">
    <property type="component" value="Chromosome"/>
</dbReference>
<dbReference type="InterPro" id="IPR004136">
    <property type="entry name" value="NMO"/>
</dbReference>
<name>A0A1Y1CG31_9BACT</name>
<keyword evidence="4" id="KW-0223">Dioxygenase</keyword>
<dbReference type="RefSeq" id="WP_096428165.1">
    <property type="nucleotide sequence ID" value="NZ_AP018042.1"/>
</dbReference>
<dbReference type="AlphaFoldDB" id="A0A1Y1CG31"/>
<dbReference type="KEGG" id="mbas:ALGA_0851"/>
<evidence type="ECO:0000313" key="5">
    <source>
        <dbReference type="Proteomes" id="UP000218267"/>
    </source>
</evidence>
<protein>
    <submittedName>
        <fullName evidence="4">2-nitropropane dioxygenase</fullName>
    </submittedName>
</protein>
<reference evidence="4 5" key="1">
    <citation type="journal article" date="2018" name="Mar. Genomics">
        <title>Complete genome sequence of Marinifilaceae bacterium strain SPP2, isolated from the Antarctic marine sediment.</title>
        <authorList>
            <person name="Watanabe M."/>
            <person name="Kojima H."/>
            <person name="Fukui M."/>
        </authorList>
    </citation>
    <scope>NUCLEOTIDE SEQUENCE [LARGE SCALE GENOMIC DNA]</scope>
    <source>
        <strain evidence="4 5">SPP2</strain>
    </source>
</reference>
<dbReference type="SUPFAM" id="SSF51412">
    <property type="entry name" value="Inosine monophosphate dehydrogenase (IMPDH)"/>
    <property type="match status" value="1"/>
</dbReference>
<evidence type="ECO:0000256" key="2">
    <source>
        <dbReference type="ARBA" id="ARBA00022643"/>
    </source>
</evidence>
<dbReference type="PANTHER" id="PTHR32332">
    <property type="entry name" value="2-NITROPROPANE DIOXYGENASE"/>
    <property type="match status" value="1"/>
</dbReference>
<dbReference type="Gene3D" id="3.20.20.70">
    <property type="entry name" value="Aldolase class I"/>
    <property type="match status" value="1"/>
</dbReference>
<keyword evidence="2" id="KW-0288">FMN</keyword>
<keyword evidence="1" id="KW-0285">Flavoprotein</keyword>
<reference evidence="5" key="2">
    <citation type="journal article" date="2020" name="Antonie Van Leeuwenhoek">
        <title>Labilibaculum antarcticum sp. nov., a novel facultative anaerobic, psychrotorelant bacterium isolated from marine sediment of Antarctica.</title>
        <authorList>
            <person name="Watanabe M."/>
            <person name="Kojima H."/>
            <person name="Fukui M."/>
        </authorList>
    </citation>
    <scope>NUCLEOTIDE SEQUENCE [LARGE SCALE GENOMIC DNA]</scope>
    <source>
        <strain evidence="5">SPP2</strain>
    </source>
</reference>
<evidence type="ECO:0000256" key="3">
    <source>
        <dbReference type="ARBA" id="ARBA00023002"/>
    </source>
</evidence>
<dbReference type="GO" id="GO:0018580">
    <property type="term" value="F:nitronate monooxygenase activity"/>
    <property type="evidence" value="ECO:0007669"/>
    <property type="project" value="InterPro"/>
</dbReference>
<gene>
    <name evidence="4" type="ORF">ALGA_0851</name>
</gene>
<dbReference type="CDD" id="cd04730">
    <property type="entry name" value="NPD_like"/>
    <property type="match status" value="1"/>
</dbReference>
<organism evidence="4 5">
    <name type="scientific">Labilibaculum antarcticum</name>
    <dbReference type="NCBI Taxonomy" id="1717717"/>
    <lineage>
        <taxon>Bacteria</taxon>
        <taxon>Pseudomonadati</taxon>
        <taxon>Bacteroidota</taxon>
        <taxon>Bacteroidia</taxon>
        <taxon>Marinilabiliales</taxon>
        <taxon>Marinifilaceae</taxon>
        <taxon>Labilibaculum</taxon>
    </lineage>
</organism>